<protein>
    <recommendedName>
        <fullName evidence="5">tRNA pseudouridine synthase B</fullName>
        <ecNumber evidence="5">5.4.99.25</ecNumber>
    </recommendedName>
    <alternativeName>
        <fullName evidence="5">tRNA pseudouridine(55) synthase</fullName>
        <shortName evidence="5">Psi55 synthase</shortName>
    </alternativeName>
    <alternativeName>
        <fullName evidence="5">tRNA pseudouridylate synthase</fullName>
    </alternativeName>
    <alternativeName>
        <fullName evidence="5">tRNA-uridine isomerase</fullName>
    </alternativeName>
</protein>
<evidence type="ECO:0000256" key="3">
    <source>
        <dbReference type="ARBA" id="ARBA00022694"/>
    </source>
</evidence>
<dbReference type="GO" id="GO:0003723">
    <property type="term" value="F:RNA binding"/>
    <property type="evidence" value="ECO:0007669"/>
    <property type="project" value="InterPro"/>
</dbReference>
<evidence type="ECO:0000256" key="5">
    <source>
        <dbReference type="HAMAP-Rule" id="MF_01080"/>
    </source>
</evidence>
<name>A0A9D1CNI2_9FIRM</name>
<comment type="similarity">
    <text evidence="2 5">Belongs to the pseudouridine synthase TruB family. Type 1 subfamily.</text>
</comment>
<evidence type="ECO:0000313" key="9">
    <source>
        <dbReference type="Proteomes" id="UP000886874"/>
    </source>
</evidence>
<dbReference type="CDD" id="cd02573">
    <property type="entry name" value="PseudoU_synth_EcTruB"/>
    <property type="match status" value="1"/>
</dbReference>
<dbReference type="NCBIfam" id="TIGR00431">
    <property type="entry name" value="TruB"/>
    <property type="match status" value="1"/>
</dbReference>
<comment type="function">
    <text evidence="5">Responsible for synthesis of pseudouridine from uracil-55 in the psi GC loop of transfer RNAs.</text>
</comment>
<dbReference type="InterPro" id="IPR014780">
    <property type="entry name" value="tRNA_psdUridine_synth_TruB"/>
</dbReference>
<feature type="domain" description="tRNA pseudouridylate synthase B C-terminal" evidence="7">
    <location>
        <begin position="172"/>
        <end position="226"/>
    </location>
</feature>
<dbReference type="PANTHER" id="PTHR13767:SF2">
    <property type="entry name" value="PSEUDOURIDYLATE SYNTHASE TRUB1"/>
    <property type="match status" value="1"/>
</dbReference>
<reference evidence="8" key="1">
    <citation type="submission" date="2020-10" db="EMBL/GenBank/DDBJ databases">
        <authorList>
            <person name="Gilroy R."/>
        </authorList>
    </citation>
    <scope>NUCLEOTIDE SEQUENCE</scope>
    <source>
        <strain evidence="8">ChiSjej2B20-13462</strain>
    </source>
</reference>
<evidence type="ECO:0000313" key="8">
    <source>
        <dbReference type="EMBL" id="HIQ69831.1"/>
    </source>
</evidence>
<dbReference type="PANTHER" id="PTHR13767">
    <property type="entry name" value="TRNA-PSEUDOURIDINE SYNTHASE"/>
    <property type="match status" value="1"/>
</dbReference>
<dbReference type="Gene3D" id="3.30.2350.10">
    <property type="entry name" value="Pseudouridine synthase"/>
    <property type="match status" value="1"/>
</dbReference>
<sequence>MPTGILIIDKPADWTSQDVAAKLRGVLHERRIGHGGTLDPMATGVLPVFVGRATRAVEFFEAAEKEYIAGLRLGVETDTQDSTGRVLAEAPVTVTRADVEAALRSFVGPQQQVPPMYSAVKIGGQKLYELARKGREVERKPRDIVLHELELLEGEGVHYLFRVRCSKGTYVRTLCHDLGRALGCGGTMDSLRRTRAGCYGLEQAVPLAQVVEHPAPETLLLPIDSLFAHLPSLRLTPRQYKPLLNGAPVPCAGVSDGDCRVYGPDGGFAALGRVERGRLKTIKSFFEVNKP</sequence>
<keyword evidence="3 5" id="KW-0819">tRNA processing</keyword>
<dbReference type="InterPro" id="IPR002501">
    <property type="entry name" value="PsdUridine_synth_N"/>
</dbReference>
<feature type="domain" description="Pseudouridine synthase II N-terminal" evidence="6">
    <location>
        <begin position="25"/>
        <end position="171"/>
    </location>
</feature>
<dbReference type="EMBL" id="DVFN01000089">
    <property type="protein sequence ID" value="HIQ69831.1"/>
    <property type="molecule type" value="Genomic_DNA"/>
</dbReference>
<dbReference type="SUPFAM" id="SSF55120">
    <property type="entry name" value="Pseudouridine synthase"/>
    <property type="match status" value="1"/>
</dbReference>
<dbReference type="Pfam" id="PF01509">
    <property type="entry name" value="TruB_N"/>
    <property type="match status" value="1"/>
</dbReference>
<dbReference type="InterPro" id="IPR020103">
    <property type="entry name" value="PsdUridine_synth_cat_dom_sf"/>
</dbReference>
<dbReference type="Pfam" id="PF16198">
    <property type="entry name" value="TruB_C_2"/>
    <property type="match status" value="1"/>
</dbReference>
<dbReference type="GO" id="GO:1990481">
    <property type="term" value="P:mRNA pseudouridine synthesis"/>
    <property type="evidence" value="ECO:0007669"/>
    <property type="project" value="TreeGrafter"/>
</dbReference>
<reference evidence="8" key="2">
    <citation type="journal article" date="2021" name="PeerJ">
        <title>Extensive microbial diversity within the chicken gut microbiome revealed by metagenomics and culture.</title>
        <authorList>
            <person name="Gilroy R."/>
            <person name="Ravi A."/>
            <person name="Getino M."/>
            <person name="Pursley I."/>
            <person name="Horton D.L."/>
            <person name="Alikhan N.F."/>
            <person name="Baker D."/>
            <person name="Gharbi K."/>
            <person name="Hall N."/>
            <person name="Watson M."/>
            <person name="Adriaenssens E.M."/>
            <person name="Foster-Nyarko E."/>
            <person name="Jarju S."/>
            <person name="Secka A."/>
            <person name="Antonio M."/>
            <person name="Oren A."/>
            <person name="Chaudhuri R.R."/>
            <person name="La Ragione R."/>
            <person name="Hildebrand F."/>
            <person name="Pallen M.J."/>
        </authorList>
    </citation>
    <scope>NUCLEOTIDE SEQUENCE</scope>
    <source>
        <strain evidence="8">ChiSjej2B20-13462</strain>
    </source>
</reference>
<organism evidence="8 9">
    <name type="scientific">Candidatus Avoscillospira stercorigallinarum</name>
    <dbReference type="NCBI Taxonomy" id="2840708"/>
    <lineage>
        <taxon>Bacteria</taxon>
        <taxon>Bacillati</taxon>
        <taxon>Bacillota</taxon>
        <taxon>Clostridia</taxon>
        <taxon>Eubacteriales</taxon>
        <taxon>Oscillospiraceae</taxon>
        <taxon>Oscillospiraceae incertae sedis</taxon>
        <taxon>Candidatus Avoscillospira</taxon>
    </lineage>
</organism>
<proteinExistence type="inferred from homology"/>
<gene>
    <name evidence="5 8" type="primary">truB</name>
    <name evidence="8" type="ORF">IAA67_05845</name>
</gene>
<dbReference type="GO" id="GO:0031119">
    <property type="term" value="P:tRNA pseudouridine synthesis"/>
    <property type="evidence" value="ECO:0007669"/>
    <property type="project" value="UniProtKB-UniRule"/>
</dbReference>
<feature type="active site" description="Nucleophile" evidence="5">
    <location>
        <position position="39"/>
    </location>
</feature>
<evidence type="ECO:0000256" key="1">
    <source>
        <dbReference type="ARBA" id="ARBA00000385"/>
    </source>
</evidence>
<dbReference type="AlphaFoldDB" id="A0A9D1CNI2"/>
<comment type="caution">
    <text evidence="8">The sequence shown here is derived from an EMBL/GenBank/DDBJ whole genome shotgun (WGS) entry which is preliminary data.</text>
</comment>
<evidence type="ECO:0000259" key="7">
    <source>
        <dbReference type="Pfam" id="PF16198"/>
    </source>
</evidence>
<evidence type="ECO:0000256" key="2">
    <source>
        <dbReference type="ARBA" id="ARBA00005642"/>
    </source>
</evidence>
<dbReference type="InterPro" id="IPR032819">
    <property type="entry name" value="TruB_C"/>
</dbReference>
<accession>A0A9D1CNI2</accession>
<comment type="catalytic activity">
    <reaction evidence="1 5">
        <text>uridine(55) in tRNA = pseudouridine(55) in tRNA</text>
        <dbReference type="Rhea" id="RHEA:42532"/>
        <dbReference type="Rhea" id="RHEA-COMP:10101"/>
        <dbReference type="Rhea" id="RHEA-COMP:10102"/>
        <dbReference type="ChEBI" id="CHEBI:65314"/>
        <dbReference type="ChEBI" id="CHEBI:65315"/>
        <dbReference type="EC" id="5.4.99.25"/>
    </reaction>
</comment>
<evidence type="ECO:0000256" key="4">
    <source>
        <dbReference type="ARBA" id="ARBA00023235"/>
    </source>
</evidence>
<dbReference type="Proteomes" id="UP000886874">
    <property type="component" value="Unassembled WGS sequence"/>
</dbReference>
<dbReference type="EC" id="5.4.99.25" evidence="5"/>
<dbReference type="HAMAP" id="MF_01080">
    <property type="entry name" value="TruB_bact"/>
    <property type="match status" value="1"/>
</dbReference>
<keyword evidence="4 5" id="KW-0413">Isomerase</keyword>
<evidence type="ECO:0000259" key="6">
    <source>
        <dbReference type="Pfam" id="PF01509"/>
    </source>
</evidence>
<dbReference type="GO" id="GO:0160148">
    <property type="term" value="F:tRNA pseudouridine(55) synthase activity"/>
    <property type="evidence" value="ECO:0007669"/>
    <property type="project" value="UniProtKB-EC"/>
</dbReference>